<organism evidence="2 3">
    <name type="scientific">Setaria viridis</name>
    <name type="common">Green bristlegrass</name>
    <name type="synonym">Setaria italica subsp. viridis</name>
    <dbReference type="NCBI Taxonomy" id="4556"/>
    <lineage>
        <taxon>Eukaryota</taxon>
        <taxon>Viridiplantae</taxon>
        <taxon>Streptophyta</taxon>
        <taxon>Embryophyta</taxon>
        <taxon>Tracheophyta</taxon>
        <taxon>Spermatophyta</taxon>
        <taxon>Magnoliopsida</taxon>
        <taxon>Liliopsida</taxon>
        <taxon>Poales</taxon>
        <taxon>Poaceae</taxon>
        <taxon>PACMAD clade</taxon>
        <taxon>Panicoideae</taxon>
        <taxon>Panicodae</taxon>
        <taxon>Paniceae</taxon>
        <taxon>Cenchrinae</taxon>
        <taxon>Setaria</taxon>
    </lineage>
</organism>
<reference evidence="2" key="1">
    <citation type="submission" date="2019-03" db="EMBL/GenBank/DDBJ databases">
        <title>WGS assembly of Setaria viridis.</title>
        <authorList>
            <person name="Huang P."/>
            <person name="Jenkins J."/>
            <person name="Grimwood J."/>
            <person name="Barry K."/>
            <person name="Healey A."/>
            <person name="Mamidi S."/>
            <person name="Sreedasyam A."/>
            <person name="Shu S."/>
            <person name="Feldman M."/>
            <person name="Wu J."/>
            <person name="Yu Y."/>
            <person name="Chen C."/>
            <person name="Johnson J."/>
            <person name="Rokhsar D."/>
            <person name="Baxter I."/>
            <person name="Schmutz J."/>
            <person name="Brutnell T."/>
            <person name="Kellogg E."/>
        </authorList>
    </citation>
    <scope>NUCLEOTIDE SEQUENCE [LARGE SCALE GENOMIC DNA]</scope>
</reference>
<accession>A0A4U6VI86</accession>
<protein>
    <submittedName>
        <fullName evidence="2">Uncharacterized protein</fullName>
    </submittedName>
</protein>
<evidence type="ECO:0000313" key="3">
    <source>
        <dbReference type="Proteomes" id="UP000298652"/>
    </source>
</evidence>
<feature type="region of interest" description="Disordered" evidence="1">
    <location>
        <begin position="30"/>
        <end position="77"/>
    </location>
</feature>
<name>A0A4U6VI86_SETVI</name>
<gene>
    <name evidence="2" type="ORF">SEVIR_3G337200v2</name>
</gene>
<dbReference type="AlphaFoldDB" id="A0A4U6VI86"/>
<evidence type="ECO:0000256" key="1">
    <source>
        <dbReference type="SAM" id="MobiDB-lite"/>
    </source>
</evidence>
<sequence length="105" mass="11468">MVGAAGAGCWTERREGRGPLRLLIRGWRQRQQRGEERAAGWQQRREEGAWGGGSGSSVGRRERADLSGRGRGGGVLRRGEDCDGGGLRLEDRVCGVGSHFYIMNL</sequence>
<dbReference type="Gramene" id="TKW28572">
    <property type="protein sequence ID" value="TKW28572"/>
    <property type="gene ID" value="SEVIR_3G337200v2"/>
</dbReference>
<dbReference type="EMBL" id="CM016554">
    <property type="protein sequence ID" value="TKW28572.1"/>
    <property type="molecule type" value="Genomic_DNA"/>
</dbReference>
<feature type="compositionally biased region" description="Basic and acidic residues" evidence="1">
    <location>
        <begin position="59"/>
        <end position="68"/>
    </location>
</feature>
<evidence type="ECO:0000313" key="2">
    <source>
        <dbReference type="EMBL" id="TKW28572.1"/>
    </source>
</evidence>
<keyword evidence="3" id="KW-1185">Reference proteome</keyword>
<feature type="compositionally biased region" description="Basic and acidic residues" evidence="1">
    <location>
        <begin position="32"/>
        <end position="48"/>
    </location>
</feature>
<proteinExistence type="predicted"/>
<dbReference type="Proteomes" id="UP000298652">
    <property type="component" value="Chromosome 3"/>
</dbReference>